<dbReference type="InterPro" id="IPR052917">
    <property type="entry name" value="Stress-Dev_Protein"/>
</dbReference>
<dbReference type="InterPro" id="IPR038725">
    <property type="entry name" value="YdaG_split_barrel_FMN-bd"/>
</dbReference>
<dbReference type="InterPro" id="IPR012349">
    <property type="entry name" value="Split_barrel_FMN-bd"/>
</dbReference>
<keyword evidence="3" id="KW-1185">Reference proteome</keyword>
<protein>
    <submittedName>
        <fullName evidence="2">Pyridoxamine 5'-phosphate oxidase family protein</fullName>
    </submittedName>
</protein>
<dbReference type="RefSeq" id="WP_204719231.1">
    <property type="nucleotide sequence ID" value="NZ_JACSNR010000001.1"/>
</dbReference>
<evidence type="ECO:0000259" key="1">
    <source>
        <dbReference type="Pfam" id="PF16242"/>
    </source>
</evidence>
<reference evidence="2 3" key="1">
    <citation type="journal article" date="2021" name="Sci. Rep.">
        <title>The distribution of antibiotic resistance genes in chicken gut microbiota commensals.</title>
        <authorList>
            <person name="Juricova H."/>
            <person name="Matiasovicova J."/>
            <person name="Kubasova T."/>
            <person name="Cejkova D."/>
            <person name="Rychlik I."/>
        </authorList>
    </citation>
    <scope>NUCLEOTIDE SEQUENCE [LARGE SCALE GENOMIC DNA]</scope>
    <source>
        <strain evidence="2 3">An564</strain>
    </source>
</reference>
<evidence type="ECO:0000313" key="3">
    <source>
        <dbReference type="Proteomes" id="UP000724149"/>
    </source>
</evidence>
<dbReference type="Gene3D" id="2.30.110.10">
    <property type="entry name" value="Electron Transport, Fmn-binding Protein, Chain A"/>
    <property type="match status" value="1"/>
</dbReference>
<proteinExistence type="predicted"/>
<evidence type="ECO:0000313" key="2">
    <source>
        <dbReference type="EMBL" id="MBM6922223.1"/>
    </source>
</evidence>
<gene>
    <name evidence="2" type="ORF">H9X81_00750</name>
</gene>
<dbReference type="PANTHER" id="PTHR34818:SF1">
    <property type="entry name" value="PROTEIN BLI-3"/>
    <property type="match status" value="1"/>
</dbReference>
<organism evidence="2 3">
    <name type="scientific">Hydrogenoanaerobacterium saccharovorans</name>
    <dbReference type="NCBI Taxonomy" id="474960"/>
    <lineage>
        <taxon>Bacteria</taxon>
        <taxon>Bacillati</taxon>
        <taxon>Bacillota</taxon>
        <taxon>Clostridia</taxon>
        <taxon>Eubacteriales</taxon>
        <taxon>Oscillospiraceae</taxon>
        <taxon>Hydrogenoanaerobacterium</taxon>
    </lineage>
</organism>
<dbReference type="Proteomes" id="UP000724149">
    <property type="component" value="Unassembled WGS sequence"/>
</dbReference>
<dbReference type="EMBL" id="JACSNR010000001">
    <property type="protein sequence ID" value="MBM6922223.1"/>
    <property type="molecule type" value="Genomic_DNA"/>
</dbReference>
<dbReference type="Pfam" id="PF16242">
    <property type="entry name" value="Pyrid_ox_like"/>
    <property type="match status" value="1"/>
</dbReference>
<dbReference type="PANTHER" id="PTHR34818">
    <property type="entry name" value="PROTEIN BLI-3"/>
    <property type="match status" value="1"/>
</dbReference>
<dbReference type="SUPFAM" id="SSF50475">
    <property type="entry name" value="FMN-binding split barrel"/>
    <property type="match status" value="1"/>
</dbReference>
<comment type="caution">
    <text evidence="2">The sequence shown here is derived from an EMBL/GenBank/DDBJ whole genome shotgun (WGS) entry which is preliminary data.</text>
</comment>
<accession>A0ABS2GJA7</accession>
<sequence>MQESIRHAEQLLEKAEVVTLAVNGEDGCPRAYVMTKLPGESIRVFPFLAKEGSEKVRALEKDPRACVSYFAPGGSVSLTGTVQLIRESGALRELWVPELDRIFPMGLESGELVLIRFESRAATFCFMGKVEEQPL</sequence>
<feature type="domain" description="General stress protein FMN-binding split barrel" evidence="1">
    <location>
        <begin position="6"/>
        <end position="123"/>
    </location>
</feature>
<name>A0ABS2GJA7_9FIRM</name>